<accession>A0ABP0YUG4</accession>
<proteinExistence type="predicted"/>
<dbReference type="Proteomes" id="UP001642487">
    <property type="component" value="Chromosome 6"/>
</dbReference>
<dbReference type="EMBL" id="OZ021740">
    <property type="protein sequence ID" value="CAK9324169.1"/>
    <property type="molecule type" value="Genomic_DNA"/>
</dbReference>
<keyword evidence="2" id="KW-1185">Reference proteome</keyword>
<evidence type="ECO:0000313" key="2">
    <source>
        <dbReference type="Proteomes" id="UP001642487"/>
    </source>
</evidence>
<name>A0ABP0YUG4_9ROSI</name>
<organism evidence="1 2">
    <name type="scientific">Citrullus colocynthis</name>
    <name type="common">colocynth</name>
    <dbReference type="NCBI Taxonomy" id="252529"/>
    <lineage>
        <taxon>Eukaryota</taxon>
        <taxon>Viridiplantae</taxon>
        <taxon>Streptophyta</taxon>
        <taxon>Embryophyta</taxon>
        <taxon>Tracheophyta</taxon>
        <taxon>Spermatophyta</taxon>
        <taxon>Magnoliopsida</taxon>
        <taxon>eudicotyledons</taxon>
        <taxon>Gunneridae</taxon>
        <taxon>Pentapetalae</taxon>
        <taxon>rosids</taxon>
        <taxon>fabids</taxon>
        <taxon>Cucurbitales</taxon>
        <taxon>Cucurbitaceae</taxon>
        <taxon>Benincaseae</taxon>
        <taxon>Citrullus</taxon>
    </lineage>
</organism>
<gene>
    <name evidence="1" type="ORF">CITCOLO1_LOCUS16395</name>
</gene>
<reference evidence="1 2" key="1">
    <citation type="submission" date="2024-03" db="EMBL/GenBank/DDBJ databases">
        <authorList>
            <person name="Gkanogiannis A."/>
            <person name="Becerra Lopez-Lavalle L."/>
        </authorList>
    </citation>
    <scope>NUCLEOTIDE SEQUENCE [LARGE SCALE GENOMIC DNA]</scope>
</reference>
<evidence type="ECO:0000313" key="1">
    <source>
        <dbReference type="EMBL" id="CAK9324169.1"/>
    </source>
</evidence>
<protein>
    <submittedName>
        <fullName evidence="1">Uncharacterized protein</fullName>
    </submittedName>
</protein>
<sequence length="90" mass="10244">MSTNLILSCCGSFIINPRYNILHDTYRSSTSVKLDSTEASKIHNALLIRKRRLLVIIVQVELEFLHYMNHRASGYLAAMLKSFVLVPCFG</sequence>